<evidence type="ECO:0000313" key="2">
    <source>
        <dbReference type="Proteomes" id="UP000256269"/>
    </source>
</evidence>
<organism evidence="1 2">
    <name type="scientific">Kutzneria buriramensis</name>
    <dbReference type="NCBI Taxonomy" id="1045776"/>
    <lineage>
        <taxon>Bacteria</taxon>
        <taxon>Bacillati</taxon>
        <taxon>Actinomycetota</taxon>
        <taxon>Actinomycetes</taxon>
        <taxon>Pseudonocardiales</taxon>
        <taxon>Pseudonocardiaceae</taxon>
        <taxon>Kutzneria</taxon>
    </lineage>
</organism>
<name>A0A3E0G4F0_9PSEU</name>
<dbReference type="EMBL" id="QUNO01000046">
    <property type="protein sequence ID" value="REH17448.1"/>
    <property type="molecule type" value="Genomic_DNA"/>
</dbReference>
<evidence type="ECO:0000313" key="1">
    <source>
        <dbReference type="EMBL" id="REH17448.1"/>
    </source>
</evidence>
<protein>
    <submittedName>
        <fullName evidence="1">Uncharacterized protein</fullName>
    </submittedName>
</protein>
<accession>A0A3E0G4F0</accession>
<dbReference type="AlphaFoldDB" id="A0A3E0G4F0"/>
<reference evidence="1 2" key="1">
    <citation type="submission" date="2018-08" db="EMBL/GenBank/DDBJ databases">
        <title>Genomic Encyclopedia of Archaeal and Bacterial Type Strains, Phase II (KMG-II): from individual species to whole genera.</title>
        <authorList>
            <person name="Goeker M."/>
        </authorList>
    </citation>
    <scope>NUCLEOTIDE SEQUENCE [LARGE SCALE GENOMIC DNA]</scope>
    <source>
        <strain evidence="1 2">DSM 45791</strain>
    </source>
</reference>
<sequence length="61" mass="6988">MAKRLQTLARSLVEHYDGKVESLWKQGKPDGAEVLTRLTGLPGFGNQRRESSWRCWGSRWG</sequence>
<dbReference type="Proteomes" id="UP000256269">
    <property type="component" value="Unassembled WGS sequence"/>
</dbReference>
<comment type="caution">
    <text evidence="1">The sequence shown here is derived from an EMBL/GenBank/DDBJ whole genome shotgun (WGS) entry which is preliminary data.</text>
</comment>
<keyword evidence="2" id="KW-1185">Reference proteome</keyword>
<gene>
    <name evidence="1" type="ORF">BCF44_1464</name>
</gene>
<proteinExistence type="predicted"/>